<feature type="transmembrane region" description="Helical" evidence="1">
    <location>
        <begin position="31"/>
        <end position="49"/>
    </location>
</feature>
<protein>
    <submittedName>
        <fullName evidence="2">Uncharacterized protein</fullName>
    </submittedName>
</protein>
<evidence type="ECO:0000256" key="1">
    <source>
        <dbReference type="SAM" id="Phobius"/>
    </source>
</evidence>
<keyword evidence="1" id="KW-0812">Transmembrane</keyword>
<evidence type="ECO:0000313" key="3">
    <source>
        <dbReference type="Proteomes" id="UP001073122"/>
    </source>
</evidence>
<name>A0ABT3XWP4_9FLAO</name>
<accession>A0ABT3XWP4</accession>
<dbReference type="Proteomes" id="UP001073122">
    <property type="component" value="Unassembled WGS sequence"/>
</dbReference>
<gene>
    <name evidence="2" type="ORF">OF897_19200</name>
</gene>
<keyword evidence="3" id="KW-1185">Reference proteome</keyword>
<keyword evidence="1" id="KW-0472">Membrane</keyword>
<proteinExistence type="predicted"/>
<comment type="caution">
    <text evidence="2">The sequence shown here is derived from an EMBL/GenBank/DDBJ whole genome shotgun (WGS) entry which is preliminary data.</text>
</comment>
<evidence type="ECO:0000313" key="2">
    <source>
        <dbReference type="EMBL" id="MCX8526047.1"/>
    </source>
</evidence>
<organism evidence="2 3">
    <name type="scientific">Chryseobacterium formosus</name>
    <dbReference type="NCBI Taxonomy" id="1537363"/>
    <lineage>
        <taxon>Bacteria</taxon>
        <taxon>Pseudomonadati</taxon>
        <taxon>Bacteroidota</taxon>
        <taxon>Flavobacteriia</taxon>
        <taxon>Flavobacteriales</taxon>
        <taxon>Weeksellaceae</taxon>
        <taxon>Chryseobacterium group</taxon>
        <taxon>Chryseobacterium</taxon>
    </lineage>
</organism>
<feature type="transmembrane region" description="Helical" evidence="1">
    <location>
        <begin position="70"/>
        <end position="92"/>
    </location>
</feature>
<sequence>MFKKFPLQIILTTLIFLIINTSYFWESELGILFMFVIILVFIIFFILSIELVRQLYISAKNNFSEKSRNILLIFMISCLVLIVVKPIGIINFENLEGENRIVAQAEGVANCTATLKLKTNEKFIYEDICFGIDRIKGEYKIINDTIHFKKSRKSFQYKYGVINKNAIYLYKNKSDKNYYALSIKPL</sequence>
<feature type="transmembrane region" description="Helical" evidence="1">
    <location>
        <begin position="7"/>
        <end position="25"/>
    </location>
</feature>
<reference evidence="2" key="1">
    <citation type="submission" date="2022-10" db="EMBL/GenBank/DDBJ databases">
        <title>Chryseobacterium sp. nov., a novel bacterial species.</title>
        <authorList>
            <person name="Cao Y."/>
        </authorList>
    </citation>
    <scope>NUCLEOTIDE SEQUENCE</scope>
    <source>
        <strain evidence="2">CCTCC AB2015118</strain>
    </source>
</reference>
<dbReference type="RefSeq" id="WP_267267282.1">
    <property type="nucleotide sequence ID" value="NZ_JAOVZW010000027.1"/>
</dbReference>
<dbReference type="EMBL" id="JAOVZW010000027">
    <property type="protein sequence ID" value="MCX8526047.1"/>
    <property type="molecule type" value="Genomic_DNA"/>
</dbReference>
<keyword evidence="1" id="KW-1133">Transmembrane helix</keyword>